<dbReference type="EMBL" id="LN713927">
    <property type="protein sequence ID" value="CEK42420.1"/>
    <property type="molecule type" value="Genomic_DNA"/>
</dbReference>
<evidence type="ECO:0000259" key="1">
    <source>
        <dbReference type="Pfam" id="PF01507"/>
    </source>
</evidence>
<dbReference type="AlphaFoldDB" id="A0A0G4E5E9"/>
<protein>
    <recommendedName>
        <fullName evidence="1">Phosphoadenosine phosphosulphate reductase domain-containing protein</fullName>
    </recommendedName>
</protein>
<dbReference type="SUPFAM" id="SSF52402">
    <property type="entry name" value="Adenine nucleotide alpha hydrolases-like"/>
    <property type="match status" value="1"/>
</dbReference>
<keyword evidence="2" id="KW-0614">Plasmid</keyword>
<feature type="domain" description="Phosphoadenosine phosphosulphate reductase" evidence="1">
    <location>
        <begin position="19"/>
        <end position="134"/>
    </location>
</feature>
<dbReference type="InterPro" id="IPR002500">
    <property type="entry name" value="PAPS_reduct_dom"/>
</dbReference>
<organism evidence="2">
    <name type="scientific">Pseudomonas fluorescens (strain SBW25)</name>
    <dbReference type="NCBI Taxonomy" id="216595"/>
    <lineage>
        <taxon>Bacteria</taxon>
        <taxon>Pseudomonadati</taxon>
        <taxon>Pseudomonadota</taxon>
        <taxon>Gammaproteobacteria</taxon>
        <taxon>Pseudomonadales</taxon>
        <taxon>Pseudomonadaceae</taxon>
        <taxon>Pseudomonas</taxon>
    </lineage>
</organism>
<proteinExistence type="predicted"/>
<dbReference type="RefSeq" id="WP_176456035.1">
    <property type="nucleotide sequence ID" value="NZ_LN713927.1"/>
</dbReference>
<gene>
    <name evidence="2" type="ORF">PQBR55_0041</name>
</gene>
<dbReference type="GO" id="GO:0003824">
    <property type="term" value="F:catalytic activity"/>
    <property type="evidence" value="ECO:0007669"/>
    <property type="project" value="InterPro"/>
</dbReference>
<reference evidence="2" key="1">
    <citation type="submission" date="2014-12" db="EMBL/GenBank/DDBJ databases">
        <authorList>
            <person name="Hall J."/>
        </authorList>
    </citation>
    <scope>NUCLEOTIDE SEQUENCE [LARGE SCALE GENOMIC DNA]</scope>
    <source>
        <strain evidence="2">SBW25</strain>
        <plasmid evidence="2">pQBR55</plasmid>
    </source>
</reference>
<evidence type="ECO:0000313" key="2">
    <source>
        <dbReference type="EMBL" id="CEK42420.1"/>
    </source>
</evidence>
<reference evidence="2" key="2">
    <citation type="submission" date="2015-06" db="EMBL/GenBank/DDBJ databases">
        <title>Environmentally co-occuring mercury resistance plasmids are genetically and phenotypically diverse and confer variable context-dependent fitness effects.</title>
        <authorList>
            <person name="Hall J.P.J."/>
            <person name="Harrison E."/>
            <person name="Lilley A.K."/>
            <person name="Paterson S."/>
            <person name="Spiers A.J."/>
            <person name="Brockhurst M.A."/>
        </authorList>
    </citation>
    <scope>NUCLEOTIDE SEQUENCE [LARGE SCALE GENOMIC DNA]</scope>
    <source>
        <strain evidence="2">SBW25</strain>
        <plasmid evidence="2">pQBR55</plasmid>
    </source>
</reference>
<accession>A0A0G4E5E9</accession>
<dbReference type="Pfam" id="PF01507">
    <property type="entry name" value="PAPS_reduct"/>
    <property type="match status" value="1"/>
</dbReference>
<dbReference type="InterPro" id="IPR014729">
    <property type="entry name" value="Rossmann-like_a/b/a_fold"/>
</dbReference>
<dbReference type="Gene3D" id="3.40.50.620">
    <property type="entry name" value="HUPs"/>
    <property type="match status" value="1"/>
</dbReference>
<geneLocation type="plasmid" evidence="2">
    <name>pQBR55</name>
</geneLocation>
<name>A0A0G4E5E9_PSEFS</name>
<sequence>MKLSENLDLFHPEESRLTVLSFGGGQDSTALLELYIQDAAFREKYAPRDFMVVMSDTGDEYPETYLHVENVRRRCVSEGIEFHFLTADMGFHSESWRSLTHFYRTKGTIGSKAYPKTCTDRLKIQPIYRFLEQWLSKRYGVVCNRKQGIREFAACYGKIQVMLGIAKGEERRVASPERNPNRWYRESISNLYPLIDLGMDRAACQQYIANSGQVVPPPSNCRSCPWLSLQELEYLKRFEPKHLDMWVELEAAKVEKHRSQENVIVSTKSGPKVVNRNYGVFGLDLLPKKIQEAGRMFGDWSDERVREYRMSHGHCVATAY</sequence>